<dbReference type="SUPFAM" id="SSF53335">
    <property type="entry name" value="S-adenosyl-L-methionine-dependent methyltransferases"/>
    <property type="match status" value="1"/>
</dbReference>
<keyword evidence="4" id="KW-0949">S-adenosyl-L-methionine</keyword>
<evidence type="ECO:0000313" key="7">
    <source>
        <dbReference type="EMBL" id="QDS92472.1"/>
    </source>
</evidence>
<evidence type="ECO:0000259" key="6">
    <source>
        <dbReference type="Pfam" id="PF07669"/>
    </source>
</evidence>
<dbReference type="GO" id="GO:0009007">
    <property type="term" value="F:site-specific DNA-methyltransferase (adenine-specific) activity"/>
    <property type="evidence" value="ECO:0007669"/>
    <property type="project" value="UniProtKB-EC"/>
</dbReference>
<dbReference type="GO" id="GO:0006304">
    <property type="term" value="P:DNA modification"/>
    <property type="evidence" value="ECO:0007669"/>
    <property type="project" value="InterPro"/>
</dbReference>
<dbReference type="NCBIfam" id="NF033452">
    <property type="entry name" value="BREX_1_MTaseX"/>
    <property type="match status" value="1"/>
</dbReference>
<sequence length="1152" mass="131570">METSKLRKFASFARKALIEQVGTKMKAVLAEGSLARRENAKAVADLEAKISDLGKQQTIETVAYTWFNRFCALRYMDVNRYTKIGILSPAEGQFLPEILGEAKAGHIDDEIVPAATRAKVIRILDETDPSNDPQGEAYRLLLVAACNHYHSLMPFMFEQIADYTELLLPEDLLSGSAIPTYAREALLPANCSPEHTEESVEVIGWLYQFYIADKKDDVFAALKKGKKITPENIPAATQLFTPHWIVRYLVENSLGRLWVLNHPDSKLADRMDYYIRPEEPETDFLKITSPEELKVCDPACGSGHMLTYAFDLLFAIYEEQGYQASEIAALILKHNLHGIEIDQRAGALAAFALQMKAREKYRRFLSAGKIVQPNICVLENVKFDPQELDDYMDKVGRDLFTGGLQGTLNQWEEADNFGSLIRPLVTDVSDVLELLRERKMDEDLFLVDTHQKVLEALRQADYLSPNYHVVVANPPYMKTSNFNPRLKKGLGQNHKVSRSDLFAICIERFLALITKRGFLSMITMQTWMFKDSYKELRRTLLDSISFTTFAQLGTRAFTEISGEIVQTCAFVIEDQRCSDRTSAFFRLVDGQGEQKALGLDSEELRFDFLQEDFKKFPDDIMVYWAPKQVVAAFQRLPRVDSRGLFREGIHTGDNPRFLRHWHEVSRDRITTHSSDYESLDKSKKKWVPYNKGGTATRWYGELEWVIAFDKITRCQMELLKSHVRPSQNLYFKAGGTWPDIGSRGFAVKFFPAGFLFDQKGPVVVGDDILGTLALLNSKSFRYLTHLVMPSLSFRCGTVKKVPMPDKFDSKSAGELAAKCVELCKDHWDQSELSWDYVHNPTIAEKCEFLENAWITLSAKRSCDVEQLKETEDANDNLFRDAFSFSELEIETELDGSVPVEESSAEKNGIEFISYAVGCMLGRYSLDKPGLILANQGDTLAEYLEQVTEPSFMPDDDNVIPMLDGDWFTDDISERFKEFLKVTFGTEHYAENLKFLEDAIYPDNATARKRKTIRDYFLKEFYNHHVKLYKKRPIYWLFSSPKGTFNALIYMHRYRPDCVSSVLQYLRDFRDKLAHAADHAQMVADSGGSTKSEQTKALKEVTAIKKQLKDLEEYERDTLFPLAQKKIEIDLDDGVKHNYPLFGKALKKVTGLS</sequence>
<reference evidence="7 8" key="1">
    <citation type="submission" date="2019-02" db="EMBL/GenBank/DDBJ databases">
        <title>Deep-cultivation of Planctomycetes and their phenomic and genomic characterization uncovers novel biology.</title>
        <authorList>
            <person name="Wiegand S."/>
            <person name="Jogler M."/>
            <person name="Boedeker C."/>
            <person name="Pinto D."/>
            <person name="Vollmers J."/>
            <person name="Rivas-Marin E."/>
            <person name="Kohn T."/>
            <person name="Peeters S.H."/>
            <person name="Heuer A."/>
            <person name="Rast P."/>
            <person name="Oberbeckmann S."/>
            <person name="Bunk B."/>
            <person name="Jeske O."/>
            <person name="Meyerdierks A."/>
            <person name="Storesund J.E."/>
            <person name="Kallscheuer N."/>
            <person name="Luecker S."/>
            <person name="Lage O.M."/>
            <person name="Pohl T."/>
            <person name="Merkel B.J."/>
            <person name="Hornburger P."/>
            <person name="Mueller R.-W."/>
            <person name="Bruemmer F."/>
            <person name="Labrenz M."/>
            <person name="Spormann A.M."/>
            <person name="Op den Camp H."/>
            <person name="Overmann J."/>
            <person name="Amann R."/>
            <person name="Jetten M.S.M."/>
            <person name="Mascher T."/>
            <person name="Medema M.H."/>
            <person name="Devos D.P."/>
            <person name="Kaster A.-K."/>
            <person name="Ovreas L."/>
            <person name="Rohde M."/>
            <person name="Galperin M.Y."/>
            <person name="Jogler C."/>
        </authorList>
    </citation>
    <scope>NUCLEOTIDE SEQUENCE [LARGE SCALE GENOMIC DNA]</scope>
    <source>
        <strain evidence="7 8">FF011L</strain>
    </source>
</reference>
<dbReference type="Pfam" id="PF07669">
    <property type="entry name" value="Eco57I"/>
    <property type="match status" value="1"/>
</dbReference>
<keyword evidence="3" id="KW-0808">Transferase</keyword>
<dbReference type="PRINTS" id="PR00507">
    <property type="entry name" value="N12N6MTFRASE"/>
</dbReference>
<dbReference type="EMBL" id="CP036262">
    <property type="protein sequence ID" value="QDS92472.1"/>
    <property type="molecule type" value="Genomic_DNA"/>
</dbReference>
<feature type="domain" description="Type II methyltransferase M.TaqI-like" evidence="6">
    <location>
        <begin position="334"/>
        <end position="552"/>
    </location>
</feature>
<evidence type="ECO:0000256" key="3">
    <source>
        <dbReference type="ARBA" id="ARBA00022679"/>
    </source>
</evidence>
<keyword evidence="8" id="KW-1185">Reference proteome</keyword>
<dbReference type="Proteomes" id="UP000320672">
    <property type="component" value="Chromosome"/>
</dbReference>
<dbReference type="KEGG" id="rml:FF011L_12150"/>
<dbReference type="InterPro" id="IPR011639">
    <property type="entry name" value="MethylTrfase_TaqI-like_dom"/>
</dbReference>
<evidence type="ECO:0000256" key="5">
    <source>
        <dbReference type="ARBA" id="ARBA00047942"/>
    </source>
</evidence>
<comment type="catalytic activity">
    <reaction evidence="5">
        <text>a 2'-deoxyadenosine in DNA + S-adenosyl-L-methionine = an N(6)-methyl-2'-deoxyadenosine in DNA + S-adenosyl-L-homocysteine + H(+)</text>
        <dbReference type="Rhea" id="RHEA:15197"/>
        <dbReference type="Rhea" id="RHEA-COMP:12418"/>
        <dbReference type="Rhea" id="RHEA-COMP:12419"/>
        <dbReference type="ChEBI" id="CHEBI:15378"/>
        <dbReference type="ChEBI" id="CHEBI:57856"/>
        <dbReference type="ChEBI" id="CHEBI:59789"/>
        <dbReference type="ChEBI" id="CHEBI:90615"/>
        <dbReference type="ChEBI" id="CHEBI:90616"/>
        <dbReference type="EC" id="2.1.1.72"/>
    </reaction>
</comment>
<dbReference type="AlphaFoldDB" id="A0A517MC66"/>
<accession>A0A517MC66</accession>
<dbReference type="GO" id="GO:0032259">
    <property type="term" value="P:methylation"/>
    <property type="evidence" value="ECO:0007669"/>
    <property type="project" value="UniProtKB-KW"/>
</dbReference>
<gene>
    <name evidence="7" type="ORF">FF011L_12150</name>
</gene>
<evidence type="ECO:0000256" key="4">
    <source>
        <dbReference type="ARBA" id="ARBA00022691"/>
    </source>
</evidence>
<dbReference type="EC" id="2.1.1.72" evidence="1"/>
<dbReference type="InterPro" id="IPR029063">
    <property type="entry name" value="SAM-dependent_MTases_sf"/>
</dbReference>
<dbReference type="InterPro" id="IPR047939">
    <property type="entry name" value="BREX_1_PglX"/>
</dbReference>
<name>A0A517MC66_9BACT</name>
<keyword evidence="2 7" id="KW-0489">Methyltransferase</keyword>
<evidence type="ECO:0000256" key="1">
    <source>
        <dbReference type="ARBA" id="ARBA00011900"/>
    </source>
</evidence>
<dbReference type="GO" id="GO:0003676">
    <property type="term" value="F:nucleic acid binding"/>
    <property type="evidence" value="ECO:0007669"/>
    <property type="project" value="InterPro"/>
</dbReference>
<dbReference type="Gene3D" id="3.40.50.150">
    <property type="entry name" value="Vaccinia Virus protein VP39"/>
    <property type="match status" value="1"/>
</dbReference>
<dbReference type="InterPro" id="IPR050953">
    <property type="entry name" value="N4_N6_ade-DNA_methylase"/>
</dbReference>
<dbReference type="REBASE" id="355224">
    <property type="entry name" value="PbaFF011LORF12150P"/>
</dbReference>
<dbReference type="PANTHER" id="PTHR33841">
    <property type="entry name" value="DNA METHYLTRANSFERASE YEEA-RELATED"/>
    <property type="match status" value="1"/>
</dbReference>
<proteinExistence type="predicted"/>
<evidence type="ECO:0000256" key="2">
    <source>
        <dbReference type="ARBA" id="ARBA00022603"/>
    </source>
</evidence>
<dbReference type="PROSITE" id="PS00092">
    <property type="entry name" value="N6_MTASE"/>
    <property type="match status" value="1"/>
</dbReference>
<organism evidence="7 8">
    <name type="scientific">Roseimaritima multifibrata</name>
    <dbReference type="NCBI Taxonomy" id="1930274"/>
    <lineage>
        <taxon>Bacteria</taxon>
        <taxon>Pseudomonadati</taxon>
        <taxon>Planctomycetota</taxon>
        <taxon>Planctomycetia</taxon>
        <taxon>Pirellulales</taxon>
        <taxon>Pirellulaceae</taxon>
        <taxon>Roseimaritima</taxon>
    </lineage>
</organism>
<dbReference type="PANTHER" id="PTHR33841:SF1">
    <property type="entry name" value="DNA METHYLTRANSFERASE A"/>
    <property type="match status" value="1"/>
</dbReference>
<evidence type="ECO:0000313" key="8">
    <source>
        <dbReference type="Proteomes" id="UP000320672"/>
    </source>
</evidence>
<dbReference type="OrthoDB" id="249114at2"/>
<dbReference type="RefSeq" id="WP_145350721.1">
    <property type="nucleotide sequence ID" value="NZ_CP036262.1"/>
</dbReference>
<dbReference type="InterPro" id="IPR002052">
    <property type="entry name" value="DNA_methylase_N6_adenine_CS"/>
</dbReference>
<protein>
    <recommendedName>
        <fullName evidence="1">site-specific DNA-methyltransferase (adenine-specific)</fullName>
        <ecNumber evidence="1">2.1.1.72</ecNumber>
    </recommendedName>
</protein>